<name>A0A2I0A3P0_9ASPA</name>
<accession>A0A2I0A3P0</accession>
<sequence length="99" mass="11580">MPAARPSQTSYSLAFGGKALIPVELEVHSPYVELASSFKPQALLEWQQQNDDSRRLKLNLLEENRDLAALKQVEHKQRITKYYNKHVWRRPFQEGELVF</sequence>
<protein>
    <submittedName>
        <fullName evidence="1">Uncharacterized protein</fullName>
    </submittedName>
</protein>
<organism evidence="1 2">
    <name type="scientific">Apostasia shenzhenica</name>
    <dbReference type="NCBI Taxonomy" id="1088818"/>
    <lineage>
        <taxon>Eukaryota</taxon>
        <taxon>Viridiplantae</taxon>
        <taxon>Streptophyta</taxon>
        <taxon>Embryophyta</taxon>
        <taxon>Tracheophyta</taxon>
        <taxon>Spermatophyta</taxon>
        <taxon>Magnoliopsida</taxon>
        <taxon>Liliopsida</taxon>
        <taxon>Asparagales</taxon>
        <taxon>Orchidaceae</taxon>
        <taxon>Apostasioideae</taxon>
        <taxon>Apostasia</taxon>
    </lineage>
</organism>
<dbReference type="AlphaFoldDB" id="A0A2I0A3P0"/>
<reference evidence="1 2" key="1">
    <citation type="journal article" date="2017" name="Nature">
        <title>The Apostasia genome and the evolution of orchids.</title>
        <authorList>
            <person name="Zhang G.Q."/>
            <person name="Liu K.W."/>
            <person name="Li Z."/>
            <person name="Lohaus R."/>
            <person name="Hsiao Y.Y."/>
            <person name="Niu S.C."/>
            <person name="Wang J.Y."/>
            <person name="Lin Y.C."/>
            <person name="Xu Q."/>
            <person name="Chen L.J."/>
            <person name="Yoshida K."/>
            <person name="Fujiwara S."/>
            <person name="Wang Z.W."/>
            <person name="Zhang Y.Q."/>
            <person name="Mitsuda N."/>
            <person name="Wang M."/>
            <person name="Liu G.H."/>
            <person name="Pecoraro L."/>
            <person name="Huang H.X."/>
            <person name="Xiao X.J."/>
            <person name="Lin M."/>
            <person name="Wu X.Y."/>
            <person name="Wu W.L."/>
            <person name="Chen Y.Y."/>
            <person name="Chang S.B."/>
            <person name="Sakamoto S."/>
            <person name="Ohme-Takagi M."/>
            <person name="Yagi M."/>
            <person name="Zeng S.J."/>
            <person name="Shen C.Y."/>
            <person name="Yeh C.M."/>
            <person name="Luo Y.B."/>
            <person name="Tsai W.C."/>
            <person name="Van de Peer Y."/>
            <person name="Liu Z.J."/>
        </authorList>
    </citation>
    <scope>NUCLEOTIDE SEQUENCE [LARGE SCALE GENOMIC DNA]</scope>
    <source>
        <strain evidence="2">cv. Shenzhen</strain>
        <tissue evidence="1">Stem</tissue>
    </source>
</reference>
<gene>
    <name evidence="1" type="ORF">AXF42_Ash020116</name>
</gene>
<evidence type="ECO:0000313" key="1">
    <source>
        <dbReference type="EMBL" id="PKA50171.1"/>
    </source>
</evidence>
<proteinExistence type="predicted"/>
<keyword evidence="2" id="KW-1185">Reference proteome</keyword>
<dbReference type="EMBL" id="KZ452028">
    <property type="protein sequence ID" value="PKA50171.1"/>
    <property type="molecule type" value="Genomic_DNA"/>
</dbReference>
<dbReference type="Proteomes" id="UP000236161">
    <property type="component" value="Unassembled WGS sequence"/>
</dbReference>
<evidence type="ECO:0000313" key="2">
    <source>
        <dbReference type="Proteomes" id="UP000236161"/>
    </source>
</evidence>